<dbReference type="InterPro" id="IPR036937">
    <property type="entry name" value="Adhesion_dom_fimbrial_sf"/>
</dbReference>
<feature type="domain" description="Fimbrial-type adhesion" evidence="1">
    <location>
        <begin position="46"/>
        <end position="181"/>
    </location>
</feature>
<dbReference type="GO" id="GO:0007155">
    <property type="term" value="P:cell adhesion"/>
    <property type="evidence" value="ECO:0007669"/>
    <property type="project" value="InterPro"/>
</dbReference>
<dbReference type="InterPro" id="IPR008966">
    <property type="entry name" value="Adhesion_dom_sf"/>
</dbReference>
<name>A0A542D952_SERFO</name>
<dbReference type="Pfam" id="PF00419">
    <property type="entry name" value="Fimbrial"/>
    <property type="match status" value="1"/>
</dbReference>
<sequence length="182" mass="19923">MVFSKNIYRVKGVLYKRIHLFIGILIILGCYSNKVFCAIDHGFLDINIHGELYAPMCKINNGADIDVDYGTIKVDSLDNDQDIIPLDYNIQCEGVSTNNSVSITASGDAAGFDTDKATVKTNEFANLGVKVYIDNKPMVLGNKYSVKLSTLPVVAVQLLKQKNTTVTSGDFSAKIILTATYN</sequence>
<organism evidence="2">
    <name type="scientific">Serratia fonticola</name>
    <dbReference type="NCBI Taxonomy" id="47917"/>
    <lineage>
        <taxon>Bacteria</taxon>
        <taxon>Pseudomonadati</taxon>
        <taxon>Pseudomonadota</taxon>
        <taxon>Gammaproteobacteria</taxon>
        <taxon>Enterobacterales</taxon>
        <taxon>Yersiniaceae</taxon>
        <taxon>Serratia</taxon>
    </lineage>
</organism>
<dbReference type="SUPFAM" id="SSF49401">
    <property type="entry name" value="Bacterial adhesins"/>
    <property type="match status" value="1"/>
</dbReference>
<accession>A0A542D952</accession>
<dbReference type="InterPro" id="IPR005430">
    <property type="entry name" value="P_pili_tip_PapF"/>
</dbReference>
<dbReference type="PRINTS" id="PR01613">
    <property type="entry name" value="FIMBRIALPAPF"/>
</dbReference>
<dbReference type="Gene3D" id="2.60.40.1090">
    <property type="entry name" value="Fimbrial-type adhesion domain"/>
    <property type="match status" value="1"/>
</dbReference>
<reference evidence="2" key="2">
    <citation type="submission" date="2019-08" db="EMBL/GenBank/DDBJ databases">
        <title>Investigation of anaerobic lignin degradation for improved lignocellulosic biofuels.</title>
        <authorList>
            <person name="Deangelis K.PhD."/>
        </authorList>
    </citation>
    <scope>NUCLEOTIDE SEQUENCE [LARGE SCALE GENOMIC DNA]</scope>
    <source>
        <strain evidence="2">128R</strain>
    </source>
</reference>
<dbReference type="PROSITE" id="PS51257">
    <property type="entry name" value="PROKAR_LIPOPROTEIN"/>
    <property type="match status" value="1"/>
</dbReference>
<proteinExistence type="predicted"/>
<comment type="caution">
    <text evidence="2">The sequence shown here is derived from an EMBL/GenBank/DDBJ whole genome shotgun (WGS) entry which is preliminary data.</text>
</comment>
<reference evidence="2" key="1">
    <citation type="submission" date="2019-06" db="EMBL/GenBank/DDBJ databases">
        <authorList>
            <person name="Deangelis K."/>
            <person name="Huntemann M."/>
            <person name="Clum A."/>
            <person name="Pillay M."/>
            <person name="Palaniappan K."/>
            <person name="Varghese N."/>
            <person name="Mikhailova N."/>
            <person name="Stamatis D."/>
            <person name="Reddy T."/>
            <person name="Daum C."/>
            <person name="Shapiro N."/>
            <person name="Ivanova N."/>
            <person name="Kyrpides N."/>
            <person name="Woyke T."/>
        </authorList>
    </citation>
    <scope>NUCLEOTIDE SEQUENCE [LARGE SCALE GENOMIC DNA]</scope>
    <source>
        <strain evidence="2">128R</strain>
    </source>
</reference>
<gene>
    <name evidence="2" type="ORF">FHU10_1610</name>
</gene>
<evidence type="ECO:0000313" key="2">
    <source>
        <dbReference type="EMBL" id="TVZ69135.1"/>
    </source>
</evidence>
<protein>
    <submittedName>
        <fullName evidence="2">Type 1 fimbria pilin</fullName>
    </submittedName>
</protein>
<dbReference type="EMBL" id="VISQ01000001">
    <property type="protein sequence ID" value="TVZ69135.1"/>
    <property type="molecule type" value="Genomic_DNA"/>
</dbReference>
<dbReference type="GO" id="GO:0009289">
    <property type="term" value="C:pilus"/>
    <property type="evidence" value="ECO:0007669"/>
    <property type="project" value="InterPro"/>
</dbReference>
<evidence type="ECO:0000259" key="1">
    <source>
        <dbReference type="Pfam" id="PF00419"/>
    </source>
</evidence>
<dbReference type="InterPro" id="IPR000259">
    <property type="entry name" value="Adhesion_dom_fimbrial"/>
</dbReference>
<dbReference type="AlphaFoldDB" id="A0A542D952"/>